<evidence type="ECO:0000313" key="2">
    <source>
        <dbReference type="Proteomes" id="UP000298021"/>
    </source>
</evidence>
<comment type="caution">
    <text evidence="1">The sequence shown here is derived from an EMBL/GenBank/DDBJ whole genome shotgun (WGS) entry which is preliminary data.</text>
</comment>
<dbReference type="AlphaFoldDB" id="A0A4Z0JRS1"/>
<evidence type="ECO:0000313" key="1">
    <source>
        <dbReference type="EMBL" id="TGD24876.1"/>
    </source>
</evidence>
<name>A0A4Z0JRS1_9LACO</name>
<keyword evidence="2" id="KW-1185">Reference proteome</keyword>
<proteinExistence type="predicted"/>
<protein>
    <submittedName>
        <fullName evidence="1">Uncharacterized protein</fullName>
    </submittedName>
</protein>
<accession>A0A4Z0JRS1</accession>
<organism evidence="1 2">
    <name type="scientific">Companilactobacillus suantsaicola</name>
    <dbReference type="NCBI Taxonomy" id="2487723"/>
    <lineage>
        <taxon>Bacteria</taxon>
        <taxon>Bacillati</taxon>
        <taxon>Bacillota</taxon>
        <taxon>Bacilli</taxon>
        <taxon>Lactobacillales</taxon>
        <taxon>Lactobacillaceae</taxon>
        <taxon>Companilactobacillus</taxon>
    </lineage>
</organism>
<sequence>MRLWMFRCRLPQQLGEMLERSGHDLKPFSKPEKVSKLGLPLGAESAKRNFRAEHFPELLLQTRFQLFAAISVNSEWDISSIQSLVKTDL</sequence>
<dbReference type="Proteomes" id="UP000298021">
    <property type="component" value="Unassembled WGS sequence"/>
</dbReference>
<gene>
    <name evidence="1" type="ORF">EGT49_01830</name>
</gene>
<dbReference type="EMBL" id="RKLY01000003">
    <property type="protein sequence ID" value="TGD24876.1"/>
    <property type="molecule type" value="Genomic_DNA"/>
</dbReference>
<reference evidence="1 2" key="1">
    <citation type="submission" date="2018-10" db="EMBL/GenBank/DDBJ databases">
        <title>Lactobacillus sp. R7 and Lactobacillus sp. R19 isolated from fermented mustard green product of Taiwan.</title>
        <authorList>
            <person name="Lin S.-T."/>
        </authorList>
    </citation>
    <scope>NUCLEOTIDE SEQUENCE [LARGE SCALE GENOMIC DNA]</scope>
    <source>
        <strain evidence="1 2">BCRC 81127</strain>
    </source>
</reference>